<keyword evidence="4" id="KW-0472">Membrane</keyword>
<comment type="subcellular location">
    <subcellularLocation>
        <location evidence="1">Membrane</location>
        <topology evidence="1">Multi-pass membrane protein</topology>
    </subcellularLocation>
</comment>
<evidence type="ECO:0000313" key="6">
    <source>
        <dbReference type="EMBL" id="KAH6680079.1"/>
    </source>
</evidence>
<evidence type="ECO:0000259" key="5">
    <source>
        <dbReference type="Pfam" id="PF13813"/>
    </source>
</evidence>
<dbReference type="GO" id="GO:0016020">
    <property type="term" value="C:membrane"/>
    <property type="evidence" value="ECO:0007669"/>
    <property type="project" value="UniProtKB-SubCell"/>
</dbReference>
<comment type="caution">
    <text evidence="6">The sequence shown here is derived from an EMBL/GenBank/DDBJ whole genome shotgun (WGS) entry which is preliminary data.</text>
</comment>
<dbReference type="Pfam" id="PF13813">
    <property type="entry name" value="MBOAT_2"/>
    <property type="match status" value="1"/>
</dbReference>
<dbReference type="EMBL" id="JAGSXJ010000020">
    <property type="protein sequence ID" value="KAH6680079.1"/>
    <property type="molecule type" value="Genomic_DNA"/>
</dbReference>
<dbReference type="InterPro" id="IPR032805">
    <property type="entry name" value="Wax_synthase_dom"/>
</dbReference>
<evidence type="ECO:0000256" key="4">
    <source>
        <dbReference type="ARBA" id="ARBA00023136"/>
    </source>
</evidence>
<keyword evidence="7" id="KW-1185">Reference proteome</keyword>
<proteinExistence type="predicted"/>
<feature type="domain" description="Wax synthase" evidence="5">
    <location>
        <begin position="212"/>
        <end position="286"/>
    </location>
</feature>
<reference evidence="6" key="1">
    <citation type="journal article" date="2021" name="Nat. Commun.">
        <title>Genetic determinants of endophytism in the Arabidopsis root mycobiome.</title>
        <authorList>
            <person name="Mesny F."/>
            <person name="Miyauchi S."/>
            <person name="Thiergart T."/>
            <person name="Pickel B."/>
            <person name="Atanasova L."/>
            <person name="Karlsson M."/>
            <person name="Huettel B."/>
            <person name="Barry K.W."/>
            <person name="Haridas S."/>
            <person name="Chen C."/>
            <person name="Bauer D."/>
            <person name="Andreopoulos W."/>
            <person name="Pangilinan J."/>
            <person name="LaButti K."/>
            <person name="Riley R."/>
            <person name="Lipzen A."/>
            <person name="Clum A."/>
            <person name="Drula E."/>
            <person name="Henrissat B."/>
            <person name="Kohler A."/>
            <person name="Grigoriev I.V."/>
            <person name="Martin F.M."/>
            <person name="Hacquard S."/>
        </authorList>
    </citation>
    <scope>NUCLEOTIDE SEQUENCE</scope>
    <source>
        <strain evidence="6">MPI-SDFR-AT-0117</strain>
    </source>
</reference>
<sequence>MHSIIPHLLLPPLLFLPFYLPPFPHRNTIFGTAIIGTVILNTLNTFPDERTLRYGLSGAWIIYFPVLEKLLLHPEPERDFWRLDRRPHEAEYMGPFSMAKARWAAALLSSPRGVGWSHGSKRMPSGPVKTQERLRFVVGQVKSVALATLALEALLILNEHISASEEWNLTQLPTIILVDLLMGLSVYVTWTTQYSVAAGLSVSTGLSKPTDWPPMFGSIRHASTIGGFWGSFWHGILRQPSLAVSKSLVRCLGLRPRSNPAYVMHLTNAFLLSTFWHVISIAPVAENHISISQLVLRLSAFFMAQVPAILAETALLGPRKDDQSKKTDHASSKTGSSIQQTTNRQVIGCVGVFLWLGLSGWSFFTVYRAVGLLDTKHPFPVIRTVLSWFGVHV</sequence>
<evidence type="ECO:0000256" key="2">
    <source>
        <dbReference type="ARBA" id="ARBA00022692"/>
    </source>
</evidence>
<name>A0A9P8V6Z1_9PEZI</name>
<evidence type="ECO:0000256" key="3">
    <source>
        <dbReference type="ARBA" id="ARBA00022989"/>
    </source>
</evidence>
<gene>
    <name evidence="6" type="ORF">F5X68DRAFT_212568</name>
</gene>
<dbReference type="Proteomes" id="UP000770015">
    <property type="component" value="Unassembled WGS sequence"/>
</dbReference>
<evidence type="ECO:0000313" key="7">
    <source>
        <dbReference type="Proteomes" id="UP000770015"/>
    </source>
</evidence>
<organism evidence="6 7">
    <name type="scientific">Plectosphaerella plurivora</name>
    <dbReference type="NCBI Taxonomy" id="936078"/>
    <lineage>
        <taxon>Eukaryota</taxon>
        <taxon>Fungi</taxon>
        <taxon>Dikarya</taxon>
        <taxon>Ascomycota</taxon>
        <taxon>Pezizomycotina</taxon>
        <taxon>Sordariomycetes</taxon>
        <taxon>Hypocreomycetidae</taxon>
        <taxon>Glomerellales</taxon>
        <taxon>Plectosphaerellaceae</taxon>
        <taxon>Plectosphaerella</taxon>
    </lineage>
</organism>
<keyword evidence="3" id="KW-1133">Transmembrane helix</keyword>
<accession>A0A9P8V6Z1</accession>
<dbReference type="AlphaFoldDB" id="A0A9P8V6Z1"/>
<keyword evidence="2" id="KW-0812">Transmembrane</keyword>
<protein>
    <recommendedName>
        <fullName evidence="5">Wax synthase domain-containing protein</fullName>
    </recommendedName>
</protein>
<dbReference type="OrthoDB" id="1077582at2759"/>
<evidence type="ECO:0000256" key="1">
    <source>
        <dbReference type="ARBA" id="ARBA00004141"/>
    </source>
</evidence>